<accession>A0A2U1Q077</accession>
<reference evidence="2 3" key="1">
    <citation type="journal article" date="2018" name="Mol. Plant">
        <title>The genome of Artemisia annua provides insight into the evolution of Asteraceae family and artemisinin biosynthesis.</title>
        <authorList>
            <person name="Shen Q."/>
            <person name="Zhang L."/>
            <person name="Liao Z."/>
            <person name="Wang S."/>
            <person name="Yan T."/>
            <person name="Shi P."/>
            <person name="Liu M."/>
            <person name="Fu X."/>
            <person name="Pan Q."/>
            <person name="Wang Y."/>
            <person name="Lv Z."/>
            <person name="Lu X."/>
            <person name="Zhang F."/>
            <person name="Jiang W."/>
            <person name="Ma Y."/>
            <person name="Chen M."/>
            <person name="Hao X."/>
            <person name="Li L."/>
            <person name="Tang Y."/>
            <person name="Lv G."/>
            <person name="Zhou Y."/>
            <person name="Sun X."/>
            <person name="Brodelius P.E."/>
            <person name="Rose J.K.C."/>
            <person name="Tang K."/>
        </authorList>
    </citation>
    <scope>NUCLEOTIDE SEQUENCE [LARGE SCALE GENOMIC DNA]</scope>
    <source>
        <strain evidence="3">cv. Huhao1</strain>
        <tissue evidence="2">Leaf</tissue>
    </source>
</reference>
<sequence length="209" mass="23451">MTKVYPETIIIPVHGSSSTCKNPVVFTVWKKSLVFNCDGFTVYNSKGNLVYRVDNYVAGGNGGIVLMNASGRSLYTICRKKLSLSDSWMVYDGETLVKPQFSVKKHLNRLNTKSLAYVNLTGSSEYNNGSNNRNVIYEIERSYTQKCCVVYDDKRRCIAEIRRKETKTGVSLGGDVFNLVVQPLVDPNTVMALVIALYQMFGSSRHFLT</sequence>
<dbReference type="AlphaFoldDB" id="A0A2U1Q077"/>
<dbReference type="PANTHER" id="PTHR31087">
    <property type="match status" value="1"/>
</dbReference>
<dbReference type="Pfam" id="PF04525">
    <property type="entry name" value="LOR"/>
    <property type="match status" value="1"/>
</dbReference>
<evidence type="ECO:0000256" key="1">
    <source>
        <dbReference type="ARBA" id="ARBA00005437"/>
    </source>
</evidence>
<keyword evidence="3" id="KW-1185">Reference proteome</keyword>
<name>A0A2U1Q077_ARTAN</name>
<organism evidence="2 3">
    <name type="scientific">Artemisia annua</name>
    <name type="common">Sweet wormwood</name>
    <dbReference type="NCBI Taxonomy" id="35608"/>
    <lineage>
        <taxon>Eukaryota</taxon>
        <taxon>Viridiplantae</taxon>
        <taxon>Streptophyta</taxon>
        <taxon>Embryophyta</taxon>
        <taxon>Tracheophyta</taxon>
        <taxon>Spermatophyta</taxon>
        <taxon>Magnoliopsida</taxon>
        <taxon>eudicotyledons</taxon>
        <taxon>Gunneridae</taxon>
        <taxon>Pentapetalae</taxon>
        <taxon>asterids</taxon>
        <taxon>campanulids</taxon>
        <taxon>Asterales</taxon>
        <taxon>Asteraceae</taxon>
        <taxon>Asteroideae</taxon>
        <taxon>Anthemideae</taxon>
        <taxon>Artemisiinae</taxon>
        <taxon>Artemisia</taxon>
    </lineage>
</organism>
<dbReference type="EMBL" id="PKPP01000544">
    <property type="protein sequence ID" value="PWA91430.1"/>
    <property type="molecule type" value="Genomic_DNA"/>
</dbReference>
<dbReference type="PANTHER" id="PTHR31087:SF22">
    <property type="entry name" value="PROTEIN LURP-ONE-RELATED 8"/>
    <property type="match status" value="1"/>
</dbReference>
<comment type="caution">
    <text evidence="2">The sequence shown here is derived from an EMBL/GenBank/DDBJ whole genome shotgun (WGS) entry which is preliminary data.</text>
</comment>
<dbReference type="SUPFAM" id="SSF54518">
    <property type="entry name" value="Tubby C-terminal domain-like"/>
    <property type="match status" value="1"/>
</dbReference>
<evidence type="ECO:0000313" key="3">
    <source>
        <dbReference type="Proteomes" id="UP000245207"/>
    </source>
</evidence>
<dbReference type="OrthoDB" id="748129at2759"/>
<proteinExistence type="inferred from homology"/>
<dbReference type="InterPro" id="IPR025659">
    <property type="entry name" value="Tubby-like_C"/>
</dbReference>
<evidence type="ECO:0000313" key="2">
    <source>
        <dbReference type="EMBL" id="PWA91430.1"/>
    </source>
</evidence>
<gene>
    <name evidence="2" type="ORF">CTI12_AA089560</name>
</gene>
<dbReference type="STRING" id="35608.A0A2U1Q077"/>
<protein>
    <submittedName>
        <fullName evidence="2">Tubby C-terminal-like domain-containing protein</fullName>
    </submittedName>
</protein>
<comment type="similarity">
    <text evidence="1">Belongs to the LOR family.</text>
</comment>
<dbReference type="InterPro" id="IPR007612">
    <property type="entry name" value="LOR"/>
</dbReference>
<dbReference type="Gene3D" id="2.40.160.200">
    <property type="entry name" value="LURP1-related"/>
    <property type="match status" value="1"/>
</dbReference>
<dbReference type="Proteomes" id="UP000245207">
    <property type="component" value="Unassembled WGS sequence"/>
</dbReference>
<dbReference type="InterPro" id="IPR038595">
    <property type="entry name" value="LOR_sf"/>
</dbReference>